<dbReference type="InterPro" id="IPR012337">
    <property type="entry name" value="RNaseH-like_sf"/>
</dbReference>
<dbReference type="PANTHER" id="PTHR33050">
    <property type="entry name" value="REVERSE TRANSCRIPTASE DOMAIN-CONTAINING PROTEIN"/>
    <property type="match status" value="1"/>
</dbReference>
<protein>
    <recommendedName>
        <fullName evidence="3">RNase H type-1 domain-containing protein</fullName>
    </recommendedName>
</protein>
<dbReference type="AlphaFoldDB" id="A0AAV8ZVJ4"/>
<keyword evidence="2" id="KW-1185">Reference proteome</keyword>
<sequence>MNISKQSIKLPQEKKQNIKKQSLMFRNRASCKIRDLAKFIGVLISSCPAVKYGWLYTKALERENYLALQRANNFEANMDLPDYLKTDILWWEQNILGLYNDIIKNRFKVEIFTDSSLSGWGHAAEQRTYGFWSDQERACHINFLELQAVFYGLKCFASNEKNCCILVRSDNTTAISYVNKMGSIQYPKLNILARQLWQWYESRTIWLVASYISSEDNFEADHESRRVNEDTERALSPDALETIRSTCDHWK</sequence>
<gene>
    <name evidence="1" type="ORF">NQ314_000521</name>
</gene>
<dbReference type="GO" id="GO:0003676">
    <property type="term" value="F:nucleic acid binding"/>
    <property type="evidence" value="ECO:0007669"/>
    <property type="project" value="InterPro"/>
</dbReference>
<dbReference type="Gene3D" id="3.30.420.10">
    <property type="entry name" value="Ribonuclease H-like superfamily/Ribonuclease H"/>
    <property type="match status" value="1"/>
</dbReference>
<accession>A0AAV8ZVJ4</accession>
<name>A0AAV8ZVJ4_9CUCU</name>
<organism evidence="1 2">
    <name type="scientific">Rhamnusium bicolor</name>
    <dbReference type="NCBI Taxonomy" id="1586634"/>
    <lineage>
        <taxon>Eukaryota</taxon>
        <taxon>Metazoa</taxon>
        <taxon>Ecdysozoa</taxon>
        <taxon>Arthropoda</taxon>
        <taxon>Hexapoda</taxon>
        <taxon>Insecta</taxon>
        <taxon>Pterygota</taxon>
        <taxon>Neoptera</taxon>
        <taxon>Endopterygota</taxon>
        <taxon>Coleoptera</taxon>
        <taxon>Polyphaga</taxon>
        <taxon>Cucujiformia</taxon>
        <taxon>Chrysomeloidea</taxon>
        <taxon>Cerambycidae</taxon>
        <taxon>Lepturinae</taxon>
        <taxon>Rhagiini</taxon>
        <taxon>Rhamnusium</taxon>
    </lineage>
</organism>
<comment type="caution">
    <text evidence="1">The sequence shown here is derived from an EMBL/GenBank/DDBJ whole genome shotgun (WGS) entry which is preliminary data.</text>
</comment>
<dbReference type="PANTHER" id="PTHR33050:SF7">
    <property type="entry name" value="RIBONUCLEASE H"/>
    <property type="match status" value="1"/>
</dbReference>
<proteinExistence type="predicted"/>
<dbReference type="Proteomes" id="UP001162156">
    <property type="component" value="Unassembled WGS sequence"/>
</dbReference>
<evidence type="ECO:0008006" key="3">
    <source>
        <dbReference type="Google" id="ProtNLM"/>
    </source>
</evidence>
<reference evidence="1" key="1">
    <citation type="journal article" date="2023" name="Insect Mol. Biol.">
        <title>Genome sequencing provides insights into the evolution of gene families encoding plant cell wall-degrading enzymes in longhorned beetles.</title>
        <authorList>
            <person name="Shin N.R."/>
            <person name="Okamura Y."/>
            <person name="Kirsch R."/>
            <person name="Pauchet Y."/>
        </authorList>
    </citation>
    <scope>NUCLEOTIDE SEQUENCE</scope>
    <source>
        <strain evidence="1">RBIC_L_NR</strain>
    </source>
</reference>
<dbReference type="CDD" id="cd09275">
    <property type="entry name" value="RNase_HI_RT_DIRS1"/>
    <property type="match status" value="1"/>
</dbReference>
<dbReference type="InterPro" id="IPR052055">
    <property type="entry name" value="Hepadnavirus_pol/RT"/>
</dbReference>
<evidence type="ECO:0000313" key="1">
    <source>
        <dbReference type="EMBL" id="KAJ8971845.1"/>
    </source>
</evidence>
<dbReference type="EMBL" id="JANEYF010000152">
    <property type="protein sequence ID" value="KAJ8971845.1"/>
    <property type="molecule type" value="Genomic_DNA"/>
</dbReference>
<dbReference type="InterPro" id="IPR036397">
    <property type="entry name" value="RNaseH_sf"/>
</dbReference>
<dbReference type="SUPFAM" id="SSF53098">
    <property type="entry name" value="Ribonuclease H-like"/>
    <property type="match status" value="1"/>
</dbReference>
<evidence type="ECO:0000313" key="2">
    <source>
        <dbReference type="Proteomes" id="UP001162156"/>
    </source>
</evidence>